<evidence type="ECO:0008006" key="4">
    <source>
        <dbReference type="Google" id="ProtNLM"/>
    </source>
</evidence>
<name>A0ABW4QBD2_9MICC</name>
<comment type="caution">
    <text evidence="2">The sequence shown here is derived from an EMBL/GenBank/DDBJ whole genome shotgun (WGS) entry which is preliminary data.</text>
</comment>
<feature type="compositionally biased region" description="Low complexity" evidence="1">
    <location>
        <begin position="51"/>
        <end position="70"/>
    </location>
</feature>
<accession>A0ABW4QBD2</accession>
<organism evidence="2 3">
    <name type="scientific">Arthrobacter flavus</name>
    <dbReference type="NCBI Taxonomy" id="95172"/>
    <lineage>
        <taxon>Bacteria</taxon>
        <taxon>Bacillati</taxon>
        <taxon>Actinomycetota</taxon>
        <taxon>Actinomycetes</taxon>
        <taxon>Micrococcales</taxon>
        <taxon>Micrococcaceae</taxon>
        <taxon>Arthrobacter</taxon>
    </lineage>
</organism>
<sequence>MKEGTPSPDAGDLVSARKRIRQLEDELAIVKAASALYDRMAVVPPKGNQQSSTGSSSRASPPGGPASPRA</sequence>
<evidence type="ECO:0000313" key="3">
    <source>
        <dbReference type="Proteomes" id="UP001597307"/>
    </source>
</evidence>
<dbReference type="Proteomes" id="UP001597307">
    <property type="component" value="Unassembled WGS sequence"/>
</dbReference>
<protein>
    <recommendedName>
        <fullName evidence="4">Transposase</fullName>
    </recommendedName>
</protein>
<proteinExistence type="predicted"/>
<gene>
    <name evidence="2" type="ORF">ACFSFX_15800</name>
</gene>
<evidence type="ECO:0000313" key="2">
    <source>
        <dbReference type="EMBL" id="MFD1848052.1"/>
    </source>
</evidence>
<evidence type="ECO:0000256" key="1">
    <source>
        <dbReference type="SAM" id="MobiDB-lite"/>
    </source>
</evidence>
<dbReference type="RefSeq" id="WP_343879228.1">
    <property type="nucleotide sequence ID" value="NZ_BAAAIJ010000035.1"/>
</dbReference>
<dbReference type="EMBL" id="JBHUGA010000066">
    <property type="protein sequence ID" value="MFD1848052.1"/>
    <property type="molecule type" value="Genomic_DNA"/>
</dbReference>
<reference evidence="3" key="1">
    <citation type="journal article" date="2019" name="Int. J. Syst. Evol. Microbiol.">
        <title>The Global Catalogue of Microorganisms (GCM) 10K type strain sequencing project: providing services to taxonomists for standard genome sequencing and annotation.</title>
        <authorList>
            <consortium name="The Broad Institute Genomics Platform"/>
            <consortium name="The Broad Institute Genome Sequencing Center for Infectious Disease"/>
            <person name="Wu L."/>
            <person name="Ma J."/>
        </authorList>
    </citation>
    <scope>NUCLEOTIDE SEQUENCE [LARGE SCALE GENOMIC DNA]</scope>
    <source>
        <strain evidence="3">JCM 11496</strain>
    </source>
</reference>
<keyword evidence="3" id="KW-1185">Reference proteome</keyword>
<feature type="region of interest" description="Disordered" evidence="1">
    <location>
        <begin position="41"/>
        <end position="70"/>
    </location>
</feature>